<dbReference type="InterPro" id="IPR026029">
    <property type="entry name" value="MLI_dom"/>
</dbReference>
<sequence length="77" mass="8869">MTSFPRFSFQSKFACPETAEQRHLWRVSGSYSNVSVFDVADNAELHEIVSNLPLFPYMDIKVRPLCRYPSAIRPDDS</sequence>
<feature type="domain" description="Muconolactone isomerase" evidence="1">
    <location>
        <begin position="22"/>
        <end position="70"/>
    </location>
</feature>
<evidence type="ECO:0000313" key="3">
    <source>
        <dbReference type="Proteomes" id="UP000263957"/>
    </source>
</evidence>
<name>A0A356W971_9PROT</name>
<proteinExistence type="predicted"/>
<gene>
    <name evidence="2" type="ORF">DD728_15375</name>
</gene>
<dbReference type="Pfam" id="PF02426">
    <property type="entry name" value="MIase"/>
    <property type="match status" value="1"/>
</dbReference>
<accession>A0A356W971</accession>
<protein>
    <recommendedName>
        <fullName evidence="1">Muconolactone isomerase domain-containing protein</fullName>
    </recommendedName>
</protein>
<dbReference type="AlphaFoldDB" id="A0A356W971"/>
<dbReference type="SUPFAM" id="SSF54909">
    <property type="entry name" value="Dimeric alpha+beta barrel"/>
    <property type="match status" value="1"/>
</dbReference>
<dbReference type="Gene3D" id="3.30.70.1060">
    <property type="entry name" value="Dimeric alpha+beta barrel"/>
    <property type="match status" value="1"/>
</dbReference>
<evidence type="ECO:0000313" key="2">
    <source>
        <dbReference type="EMBL" id="HBQ50231.1"/>
    </source>
</evidence>
<dbReference type="Proteomes" id="UP000263957">
    <property type="component" value="Unassembled WGS sequence"/>
</dbReference>
<reference evidence="2 3" key="1">
    <citation type="journal article" date="2018" name="Nat. Biotechnol.">
        <title>A standardized bacterial taxonomy based on genome phylogeny substantially revises the tree of life.</title>
        <authorList>
            <person name="Parks D.H."/>
            <person name="Chuvochina M."/>
            <person name="Waite D.W."/>
            <person name="Rinke C."/>
            <person name="Skarshewski A."/>
            <person name="Chaumeil P.A."/>
            <person name="Hugenholtz P."/>
        </authorList>
    </citation>
    <scope>NUCLEOTIDE SEQUENCE [LARGE SCALE GENOMIC DNA]</scope>
    <source>
        <strain evidence="2">UBA10378</strain>
    </source>
</reference>
<comment type="caution">
    <text evidence="2">The sequence shown here is derived from an EMBL/GenBank/DDBJ whole genome shotgun (WGS) entry which is preliminary data.</text>
</comment>
<dbReference type="EMBL" id="DOGS01000311">
    <property type="protein sequence ID" value="HBQ50231.1"/>
    <property type="molecule type" value="Genomic_DNA"/>
</dbReference>
<dbReference type="InterPro" id="IPR011008">
    <property type="entry name" value="Dimeric_a/b-barrel"/>
</dbReference>
<evidence type="ECO:0000259" key="1">
    <source>
        <dbReference type="Pfam" id="PF02426"/>
    </source>
</evidence>
<organism evidence="2 3">
    <name type="scientific">Hyphomonas atlantica</name>
    <dbReference type="NCBI Taxonomy" id="1280948"/>
    <lineage>
        <taxon>Bacteria</taxon>
        <taxon>Pseudomonadati</taxon>
        <taxon>Pseudomonadota</taxon>
        <taxon>Alphaproteobacteria</taxon>
        <taxon>Hyphomonadales</taxon>
        <taxon>Hyphomonadaceae</taxon>
        <taxon>Hyphomonas</taxon>
    </lineage>
</organism>